<evidence type="ECO:0000313" key="3">
    <source>
        <dbReference type="Proteomes" id="UP000325440"/>
    </source>
</evidence>
<dbReference type="Proteomes" id="UP000325440">
    <property type="component" value="Unassembled WGS sequence"/>
</dbReference>
<protein>
    <submittedName>
        <fullName evidence="2">Uncharacterized protein</fullName>
    </submittedName>
</protein>
<evidence type="ECO:0000256" key="1">
    <source>
        <dbReference type="SAM" id="MobiDB-lite"/>
    </source>
</evidence>
<evidence type="ECO:0000313" key="2">
    <source>
        <dbReference type="EMBL" id="VVC38353.1"/>
    </source>
</evidence>
<name>A0A5E4N110_9HEMI</name>
<organism evidence="2 3">
    <name type="scientific">Cinara cedri</name>
    <dbReference type="NCBI Taxonomy" id="506608"/>
    <lineage>
        <taxon>Eukaryota</taxon>
        <taxon>Metazoa</taxon>
        <taxon>Ecdysozoa</taxon>
        <taxon>Arthropoda</taxon>
        <taxon>Hexapoda</taxon>
        <taxon>Insecta</taxon>
        <taxon>Pterygota</taxon>
        <taxon>Neoptera</taxon>
        <taxon>Paraneoptera</taxon>
        <taxon>Hemiptera</taxon>
        <taxon>Sternorrhyncha</taxon>
        <taxon>Aphidomorpha</taxon>
        <taxon>Aphidoidea</taxon>
        <taxon>Aphididae</taxon>
        <taxon>Lachninae</taxon>
        <taxon>Cinara</taxon>
    </lineage>
</organism>
<reference evidence="2 3" key="1">
    <citation type="submission" date="2019-08" db="EMBL/GenBank/DDBJ databases">
        <authorList>
            <person name="Alioto T."/>
            <person name="Alioto T."/>
            <person name="Gomez Garrido J."/>
        </authorList>
    </citation>
    <scope>NUCLEOTIDE SEQUENCE [LARGE SCALE GENOMIC DNA]</scope>
</reference>
<proteinExistence type="predicted"/>
<feature type="region of interest" description="Disordered" evidence="1">
    <location>
        <begin position="45"/>
        <end position="82"/>
    </location>
</feature>
<dbReference type="EMBL" id="CABPRJ010001469">
    <property type="protein sequence ID" value="VVC38353.1"/>
    <property type="molecule type" value="Genomic_DNA"/>
</dbReference>
<sequence length="82" mass="9512">MQTFRSISLRKITNSPFDVSDQTLRSDLRLQTVAEVAASSYNSFRTRRTNHPNPLIRALNSANVPGNPPRRLERRWCRDLDE</sequence>
<keyword evidence="3" id="KW-1185">Reference proteome</keyword>
<accession>A0A5E4N110</accession>
<feature type="compositionally biased region" description="Basic and acidic residues" evidence="1">
    <location>
        <begin position="70"/>
        <end position="82"/>
    </location>
</feature>
<dbReference type="OrthoDB" id="6599369at2759"/>
<dbReference type="AlphaFoldDB" id="A0A5E4N110"/>
<gene>
    <name evidence="2" type="ORF">CINCED_3A022623</name>
</gene>